<dbReference type="GeneID" id="76197220"/>
<dbReference type="EMBL" id="CDMK01000002">
    <property type="protein sequence ID" value="CRI34703.1"/>
    <property type="molecule type" value="Genomic_DNA"/>
</dbReference>
<name>A0A0K2Y795_HELHE</name>
<accession>A0A0K2Y795</accession>
<evidence type="ECO:0000256" key="2">
    <source>
        <dbReference type="SAM" id="Phobius"/>
    </source>
</evidence>
<feature type="transmembrane region" description="Helical" evidence="2">
    <location>
        <begin position="34"/>
        <end position="52"/>
    </location>
</feature>
<keyword evidence="2" id="KW-0812">Transmembrane</keyword>
<organism evidence="3 4">
    <name type="scientific">Helicobacter heilmannii</name>
    <dbReference type="NCBI Taxonomy" id="35817"/>
    <lineage>
        <taxon>Bacteria</taxon>
        <taxon>Pseudomonadati</taxon>
        <taxon>Campylobacterota</taxon>
        <taxon>Epsilonproteobacteria</taxon>
        <taxon>Campylobacterales</taxon>
        <taxon>Helicobacteraceae</taxon>
        <taxon>Helicobacter</taxon>
    </lineage>
</organism>
<protein>
    <submittedName>
        <fullName evidence="3">NADH-ubiquinone oxidoreductase subunit</fullName>
    </submittedName>
</protein>
<feature type="transmembrane region" description="Helical" evidence="2">
    <location>
        <begin position="154"/>
        <end position="175"/>
    </location>
</feature>
<feature type="transmembrane region" description="Helical" evidence="2">
    <location>
        <begin position="211"/>
        <end position="230"/>
    </location>
</feature>
<proteinExistence type="predicted"/>
<reference evidence="4" key="1">
    <citation type="submission" date="2014-12" db="EMBL/GenBank/DDBJ databases">
        <authorList>
            <person name="Smet A."/>
        </authorList>
    </citation>
    <scope>NUCLEOTIDE SEQUENCE [LARGE SCALE GENOMIC DNA]</scope>
</reference>
<sequence length="356" mass="40054">MQLYQSVLHFFLDPAHALFTQIGQGILQNAPFRLFCNLCMVLALMLWALNRVRLADFFFLRTLFSLCAFALFFILFNYATNHPTAFYTRLKEGIFYAPNILTKLVQQSLQASSHAFNTDPTHFNLEFLLNQTFHSLVLLATQTQRHFNNLMVGFVYALIVVQGALLTCILALTLIVSLELLLWLALAVFVLPLGLFAPALLWCYAKKCFSLAFYQPLILLLSFYNTQILQTLIKSLLPAPTQATPPLIEAYLILIVSTLLALFLLVQIPVFLRGLFATQGGAQDLKAMLNSSKSAWLNYSQGVSNTPAPSLAPHHSHTHSSNSSPQESLKEPSFQVQTFSSTKMQIHQIKDKHEII</sequence>
<evidence type="ECO:0000256" key="1">
    <source>
        <dbReference type="SAM" id="MobiDB-lite"/>
    </source>
</evidence>
<keyword evidence="2" id="KW-1133">Transmembrane helix</keyword>
<evidence type="ECO:0000313" key="3">
    <source>
        <dbReference type="EMBL" id="CRI34703.1"/>
    </source>
</evidence>
<keyword evidence="2" id="KW-0472">Membrane</keyword>
<dbReference type="RefSeq" id="WP_015107224.1">
    <property type="nucleotide sequence ID" value="NZ_AP026684.1"/>
</dbReference>
<feature type="transmembrane region" description="Helical" evidence="2">
    <location>
        <begin position="181"/>
        <end position="204"/>
    </location>
</feature>
<feature type="region of interest" description="Disordered" evidence="1">
    <location>
        <begin position="307"/>
        <end position="334"/>
    </location>
</feature>
<feature type="transmembrane region" description="Helical" evidence="2">
    <location>
        <begin position="250"/>
        <end position="272"/>
    </location>
</feature>
<evidence type="ECO:0000313" key="4">
    <source>
        <dbReference type="Proteomes" id="UP000046090"/>
    </source>
</evidence>
<feature type="transmembrane region" description="Helical" evidence="2">
    <location>
        <begin position="58"/>
        <end position="79"/>
    </location>
</feature>
<dbReference type="AlphaFoldDB" id="A0A0K2Y795"/>
<dbReference type="Proteomes" id="UP000046090">
    <property type="component" value="Unassembled WGS sequence"/>
</dbReference>
<keyword evidence="4" id="KW-1185">Reference proteome</keyword>
<gene>
    <name evidence="3" type="ORF">HHE01_05040</name>
</gene>
<keyword evidence="3" id="KW-0830">Ubiquinone</keyword>